<dbReference type="RefSeq" id="WP_264880331.1">
    <property type="nucleotide sequence ID" value="NZ_JAPDOB010000001.1"/>
</dbReference>
<keyword evidence="1" id="KW-1133">Transmembrane helix</keyword>
<evidence type="ECO:0000313" key="3">
    <source>
        <dbReference type="Proteomes" id="UP001526246"/>
    </source>
</evidence>
<feature type="transmembrane region" description="Helical" evidence="1">
    <location>
        <begin position="110"/>
        <end position="131"/>
    </location>
</feature>
<gene>
    <name evidence="2" type="ORF">OMW55_01740</name>
</gene>
<dbReference type="Proteomes" id="UP001526246">
    <property type="component" value="Unassembled WGS sequence"/>
</dbReference>
<evidence type="ECO:0000256" key="1">
    <source>
        <dbReference type="SAM" id="Phobius"/>
    </source>
</evidence>
<sequence length="142" mass="15198">MANYRSIQLFCVLFTASLLLSAVLATEVTSAMTFSVRLTPEAAATLAERIRLIRAVGLALAFGLMLLVAFAASRASRGALAARWLLGVATSAAFLRGCGLVQPLGEHDGLIIAVSAFQVVLEGVAILLLYGEDAEEWFVWRR</sequence>
<comment type="caution">
    <text evidence="2">The sequence shown here is derived from an EMBL/GenBank/DDBJ whole genome shotgun (WGS) entry which is preliminary data.</text>
</comment>
<dbReference type="EMBL" id="JAPDOB010000001">
    <property type="protein sequence ID" value="MCW3796531.1"/>
    <property type="molecule type" value="Genomic_DNA"/>
</dbReference>
<evidence type="ECO:0008006" key="4">
    <source>
        <dbReference type="Google" id="ProtNLM"/>
    </source>
</evidence>
<feature type="transmembrane region" description="Helical" evidence="1">
    <location>
        <begin position="49"/>
        <end position="72"/>
    </location>
</feature>
<name>A0ABT3JBX7_9SPHN</name>
<keyword evidence="1" id="KW-0472">Membrane</keyword>
<keyword evidence="3" id="KW-1185">Reference proteome</keyword>
<feature type="transmembrane region" description="Helical" evidence="1">
    <location>
        <begin position="84"/>
        <end position="104"/>
    </location>
</feature>
<evidence type="ECO:0000313" key="2">
    <source>
        <dbReference type="EMBL" id="MCW3796531.1"/>
    </source>
</evidence>
<reference evidence="2 3" key="1">
    <citation type="submission" date="2022-10" db="EMBL/GenBank/DDBJ databases">
        <title>Sphingomonas sp.</title>
        <authorList>
            <person name="Jin C."/>
        </authorList>
    </citation>
    <scope>NUCLEOTIDE SEQUENCE [LARGE SCALE GENOMIC DNA]</scope>
    <source>
        <strain evidence="2 3">BN140010</strain>
    </source>
</reference>
<protein>
    <recommendedName>
        <fullName evidence="4">DUF4345 domain-containing protein</fullName>
    </recommendedName>
</protein>
<proteinExistence type="predicted"/>
<keyword evidence="1" id="KW-0812">Transmembrane</keyword>
<organism evidence="2 3">
    <name type="scientific">Sphingomonas arvum</name>
    <dbReference type="NCBI Taxonomy" id="2992113"/>
    <lineage>
        <taxon>Bacteria</taxon>
        <taxon>Pseudomonadati</taxon>
        <taxon>Pseudomonadota</taxon>
        <taxon>Alphaproteobacteria</taxon>
        <taxon>Sphingomonadales</taxon>
        <taxon>Sphingomonadaceae</taxon>
        <taxon>Sphingomonas</taxon>
    </lineage>
</organism>
<accession>A0ABT3JBX7</accession>